<dbReference type="SMART" id="SM00327">
    <property type="entry name" value="VWA"/>
    <property type="match status" value="1"/>
</dbReference>
<dbReference type="Proteomes" id="UP001551695">
    <property type="component" value="Unassembled WGS sequence"/>
</dbReference>
<feature type="domain" description="VWFA" evidence="1">
    <location>
        <begin position="16"/>
        <end position="189"/>
    </location>
</feature>
<dbReference type="Gene3D" id="3.40.50.410">
    <property type="entry name" value="von Willebrand factor, type A domain"/>
    <property type="match status" value="1"/>
</dbReference>
<organism evidence="2 3">
    <name type="scientific">Nocardia aurea</name>
    <dbReference type="NCBI Taxonomy" id="2144174"/>
    <lineage>
        <taxon>Bacteria</taxon>
        <taxon>Bacillati</taxon>
        <taxon>Actinomycetota</taxon>
        <taxon>Actinomycetes</taxon>
        <taxon>Mycobacteriales</taxon>
        <taxon>Nocardiaceae</taxon>
        <taxon>Nocardia</taxon>
    </lineage>
</organism>
<evidence type="ECO:0000313" key="2">
    <source>
        <dbReference type="EMBL" id="MEV0711592.1"/>
    </source>
</evidence>
<dbReference type="SUPFAM" id="SSF53300">
    <property type="entry name" value="vWA-like"/>
    <property type="match status" value="1"/>
</dbReference>
<gene>
    <name evidence="2" type="ORF">AB0I48_28940</name>
</gene>
<comment type="caution">
    <text evidence="2">The sequence shown here is derived from an EMBL/GenBank/DDBJ whole genome shotgun (WGS) entry which is preliminary data.</text>
</comment>
<dbReference type="InterPro" id="IPR036465">
    <property type="entry name" value="vWFA_dom_sf"/>
</dbReference>
<sequence length="224" mass="24102">MSLVDDIEPVQARTLPVILLLDTSGSMRQDDKIDVLNDSVAEMIKELARVDAGHGFITLTVIAFGGESADVIQKNVPVAKIAFTPLKASGKTPMGHAFTLARELIENRDEISSKAYRPTIALVSDGFPVPALAGELEALIDSDRGSKSSRFALAVGADADRKLLARFASGGDVREASEAAEIRNFLQWVTNTVTQVTLSTFDPDVKSQLVSDESIARLQQDDAF</sequence>
<dbReference type="InterPro" id="IPR002035">
    <property type="entry name" value="VWF_A"/>
</dbReference>
<accession>A0ABV3G1M7</accession>
<proteinExistence type="predicted"/>
<reference evidence="2 3" key="1">
    <citation type="submission" date="2024-06" db="EMBL/GenBank/DDBJ databases">
        <title>The Natural Products Discovery Center: Release of the First 8490 Sequenced Strains for Exploring Actinobacteria Biosynthetic Diversity.</title>
        <authorList>
            <person name="Kalkreuter E."/>
            <person name="Kautsar S.A."/>
            <person name="Yang D."/>
            <person name="Bader C.D."/>
            <person name="Teijaro C.N."/>
            <person name="Fluegel L."/>
            <person name="Davis C.M."/>
            <person name="Simpson J.R."/>
            <person name="Lauterbach L."/>
            <person name="Steele A.D."/>
            <person name="Gui C."/>
            <person name="Meng S."/>
            <person name="Li G."/>
            <person name="Viehrig K."/>
            <person name="Ye F."/>
            <person name="Su P."/>
            <person name="Kiefer A.F."/>
            <person name="Nichols A."/>
            <person name="Cepeda A.J."/>
            <person name="Yan W."/>
            <person name="Fan B."/>
            <person name="Jiang Y."/>
            <person name="Adhikari A."/>
            <person name="Zheng C.-J."/>
            <person name="Schuster L."/>
            <person name="Cowan T.M."/>
            <person name="Smanski M.J."/>
            <person name="Chevrette M.G."/>
            <person name="De Carvalho L.P.S."/>
            <person name="Shen B."/>
        </authorList>
    </citation>
    <scope>NUCLEOTIDE SEQUENCE [LARGE SCALE GENOMIC DNA]</scope>
    <source>
        <strain evidence="2 3">NPDC050403</strain>
    </source>
</reference>
<dbReference type="EMBL" id="JBFAKC010000016">
    <property type="protein sequence ID" value="MEV0711592.1"/>
    <property type="molecule type" value="Genomic_DNA"/>
</dbReference>
<evidence type="ECO:0000313" key="3">
    <source>
        <dbReference type="Proteomes" id="UP001551695"/>
    </source>
</evidence>
<name>A0ABV3G1M7_9NOCA</name>
<dbReference type="PROSITE" id="PS50234">
    <property type="entry name" value="VWFA"/>
    <property type="match status" value="1"/>
</dbReference>
<protein>
    <submittedName>
        <fullName evidence="2">VWA domain-containing protein</fullName>
    </submittedName>
</protein>
<keyword evidence="3" id="KW-1185">Reference proteome</keyword>
<evidence type="ECO:0000259" key="1">
    <source>
        <dbReference type="PROSITE" id="PS50234"/>
    </source>
</evidence>
<dbReference type="Pfam" id="PF13519">
    <property type="entry name" value="VWA_2"/>
    <property type="match status" value="1"/>
</dbReference>
<dbReference type="RefSeq" id="WP_357788110.1">
    <property type="nucleotide sequence ID" value="NZ_JBFAKC010000016.1"/>
</dbReference>